<dbReference type="GO" id="GO:0031032">
    <property type="term" value="P:actomyosin structure organization"/>
    <property type="evidence" value="ECO:0007669"/>
    <property type="project" value="InterPro"/>
</dbReference>
<dbReference type="InterPro" id="IPR036872">
    <property type="entry name" value="CH_dom_sf"/>
</dbReference>
<protein>
    <recommendedName>
        <fullName evidence="1">Calponin-homology (CH) domain-containing protein</fullName>
    </recommendedName>
</protein>
<dbReference type="SUPFAM" id="SSF47576">
    <property type="entry name" value="Calponin-homology domain, CH-domain"/>
    <property type="match status" value="1"/>
</dbReference>
<dbReference type="GO" id="GO:0051015">
    <property type="term" value="F:actin filament binding"/>
    <property type="evidence" value="ECO:0007669"/>
    <property type="project" value="TreeGrafter"/>
</dbReference>
<dbReference type="PANTHER" id="PTHR47385">
    <property type="entry name" value="CALPONIN"/>
    <property type="match status" value="1"/>
</dbReference>
<evidence type="ECO:0000313" key="3">
    <source>
        <dbReference type="Proteomes" id="UP000030428"/>
    </source>
</evidence>
<dbReference type="InterPro" id="IPR003096">
    <property type="entry name" value="SM22_calponin"/>
</dbReference>
<gene>
    <name evidence="2" type="ORF">PN36_15290</name>
</gene>
<keyword evidence="3" id="KW-1185">Reference proteome</keyword>
<sequence>MKKSLIFTFYLLFSVLLIVQVTQAQSRPIGYGMTAESKKTADQFNQELATQVLQWMRVVLDEGGLHETANSLPITITKYSDFHELLKDGTVLCKLINVIKPGSVKKINESKMAFKMMGNIGNFLDAANKVLGINKYDLFQTVDLYEAQNLPQVIKGVFAFARKAQTIVGYNGPVLGGRKATNMREFSEEQLRFGEGIFGLQAGENRGESSNTFGKIRSGNY</sequence>
<dbReference type="GO" id="GO:0007015">
    <property type="term" value="P:actin filament organization"/>
    <property type="evidence" value="ECO:0007669"/>
    <property type="project" value="TreeGrafter"/>
</dbReference>
<dbReference type="Pfam" id="PF00307">
    <property type="entry name" value="CH"/>
    <property type="match status" value="1"/>
</dbReference>
<dbReference type="SMART" id="SM00033">
    <property type="entry name" value="CH"/>
    <property type="match status" value="1"/>
</dbReference>
<feature type="domain" description="Calponin-homology (CH)" evidence="1">
    <location>
        <begin position="46"/>
        <end position="165"/>
    </location>
</feature>
<comment type="caution">
    <text evidence="2">The sequence shown here is derived from an EMBL/GenBank/DDBJ whole genome shotgun (WGS) entry which is preliminary data.</text>
</comment>
<dbReference type="PRINTS" id="PR00888">
    <property type="entry name" value="SM22CALPONIN"/>
</dbReference>
<dbReference type="PRINTS" id="PR00889">
    <property type="entry name" value="CALPONIN"/>
</dbReference>
<dbReference type="Gene3D" id="1.10.418.10">
    <property type="entry name" value="Calponin-like domain"/>
    <property type="match status" value="1"/>
</dbReference>
<proteinExistence type="predicted"/>
<dbReference type="Proteomes" id="UP000030428">
    <property type="component" value="Unassembled WGS sequence"/>
</dbReference>
<dbReference type="GO" id="GO:0015629">
    <property type="term" value="C:actin cytoskeleton"/>
    <property type="evidence" value="ECO:0007669"/>
    <property type="project" value="TreeGrafter"/>
</dbReference>
<accession>A0A0A6P390</accession>
<dbReference type="InterPro" id="IPR050606">
    <property type="entry name" value="Calponin-like"/>
</dbReference>
<dbReference type="InterPro" id="IPR001715">
    <property type="entry name" value="CH_dom"/>
</dbReference>
<dbReference type="AlphaFoldDB" id="A0A0A6P390"/>
<dbReference type="InterPro" id="IPR001997">
    <property type="entry name" value="Calponin/LIMCH1"/>
</dbReference>
<dbReference type="PROSITE" id="PS50021">
    <property type="entry name" value="CH"/>
    <property type="match status" value="1"/>
</dbReference>
<reference evidence="2 3" key="1">
    <citation type="journal article" date="2016" name="Front. Microbiol.">
        <title>Single-Cell (Meta-)Genomics of a Dimorphic Candidatus Thiomargarita nelsonii Reveals Genomic Plasticity.</title>
        <authorList>
            <person name="Flood B.E."/>
            <person name="Fliss P."/>
            <person name="Jones D.S."/>
            <person name="Dick G.J."/>
            <person name="Jain S."/>
            <person name="Kaster A.K."/>
            <person name="Winkel M."/>
            <person name="Mussmann M."/>
            <person name="Bailey J."/>
        </authorList>
    </citation>
    <scope>NUCLEOTIDE SEQUENCE [LARGE SCALE GENOMIC DNA]</scope>
    <source>
        <strain evidence="2">Hydrate Ridge</strain>
    </source>
</reference>
<dbReference type="PANTHER" id="PTHR47385:SF14">
    <property type="entry name" value="TRANSGELIN"/>
    <property type="match status" value="1"/>
</dbReference>
<organism evidence="2 3">
    <name type="scientific">Candidatus Thiomargarita nelsonii</name>
    <dbReference type="NCBI Taxonomy" id="1003181"/>
    <lineage>
        <taxon>Bacteria</taxon>
        <taxon>Pseudomonadati</taxon>
        <taxon>Pseudomonadota</taxon>
        <taxon>Gammaproteobacteria</taxon>
        <taxon>Thiotrichales</taxon>
        <taxon>Thiotrichaceae</taxon>
        <taxon>Thiomargarita</taxon>
    </lineage>
</organism>
<evidence type="ECO:0000313" key="2">
    <source>
        <dbReference type="EMBL" id="KHD05335.1"/>
    </source>
</evidence>
<dbReference type="EMBL" id="JSZA02000055">
    <property type="protein sequence ID" value="KHD05335.1"/>
    <property type="molecule type" value="Genomic_DNA"/>
</dbReference>
<name>A0A0A6P390_9GAMM</name>
<evidence type="ECO:0000259" key="1">
    <source>
        <dbReference type="PROSITE" id="PS50021"/>
    </source>
</evidence>